<reference evidence="1 2" key="1">
    <citation type="submission" date="2024-01" db="EMBL/GenBank/DDBJ databases">
        <title>The complete chloroplast genome sequence of Lithospermum erythrorhizon: insights into the phylogenetic relationship among Boraginaceae species and the maternal lineages of purple gromwells.</title>
        <authorList>
            <person name="Okada T."/>
            <person name="Watanabe K."/>
        </authorList>
    </citation>
    <scope>NUCLEOTIDE SEQUENCE [LARGE SCALE GENOMIC DNA]</scope>
</reference>
<dbReference type="PANTHER" id="PTHR47074">
    <property type="entry name" value="BNAC02G40300D PROTEIN"/>
    <property type="match status" value="1"/>
</dbReference>
<accession>A0AAV3Q6J8</accession>
<comment type="caution">
    <text evidence="1">The sequence shown here is derived from an EMBL/GenBank/DDBJ whole genome shotgun (WGS) entry which is preliminary data.</text>
</comment>
<dbReference type="AlphaFoldDB" id="A0AAV3Q6J8"/>
<dbReference type="InterPro" id="IPR052929">
    <property type="entry name" value="RNase_H-like_EbsB-rel"/>
</dbReference>
<name>A0AAV3Q6J8_LITER</name>
<dbReference type="CDD" id="cd06222">
    <property type="entry name" value="RNase_H_like"/>
    <property type="match status" value="1"/>
</dbReference>
<evidence type="ECO:0000313" key="1">
    <source>
        <dbReference type="EMBL" id="GAA0158777.1"/>
    </source>
</evidence>
<dbReference type="PANTHER" id="PTHR47074:SF11">
    <property type="entry name" value="REVERSE TRANSCRIPTASE-LIKE PROTEIN"/>
    <property type="match status" value="1"/>
</dbReference>
<sequence length="246" mass="28080">MWMALVCCVARMERLYFTFCYPWNTFKERWGHITTQLRDNGCDEIIAQVACVLWSLWKLGNARVFKTGDADEATLFQQGTSLARSYFEADEQSVPDVRHEGDDSFNSHGSWTCPVVGFKKLNVDAGWDSSSKQGTIGVVERDDQGNFLAAKFRHLPCISSALVAEALACRQDIHHFSRSLEVKFQFVRRSSNNVAHCIAHWDHKSEEEALWSSSPPFWLEAALARYFLVDVPVVSPRLIEILRIPY</sequence>
<organism evidence="1 2">
    <name type="scientific">Lithospermum erythrorhizon</name>
    <name type="common">Purple gromwell</name>
    <name type="synonym">Lithospermum officinale var. erythrorhizon</name>
    <dbReference type="NCBI Taxonomy" id="34254"/>
    <lineage>
        <taxon>Eukaryota</taxon>
        <taxon>Viridiplantae</taxon>
        <taxon>Streptophyta</taxon>
        <taxon>Embryophyta</taxon>
        <taxon>Tracheophyta</taxon>
        <taxon>Spermatophyta</taxon>
        <taxon>Magnoliopsida</taxon>
        <taxon>eudicotyledons</taxon>
        <taxon>Gunneridae</taxon>
        <taxon>Pentapetalae</taxon>
        <taxon>asterids</taxon>
        <taxon>lamiids</taxon>
        <taxon>Boraginales</taxon>
        <taxon>Boraginaceae</taxon>
        <taxon>Boraginoideae</taxon>
        <taxon>Lithospermeae</taxon>
        <taxon>Lithospermum</taxon>
    </lineage>
</organism>
<proteinExistence type="predicted"/>
<dbReference type="InterPro" id="IPR044730">
    <property type="entry name" value="RNase_H-like_dom_plant"/>
</dbReference>
<dbReference type="EMBL" id="BAABME010003431">
    <property type="protein sequence ID" value="GAA0158777.1"/>
    <property type="molecule type" value="Genomic_DNA"/>
</dbReference>
<dbReference type="Proteomes" id="UP001454036">
    <property type="component" value="Unassembled WGS sequence"/>
</dbReference>
<gene>
    <name evidence="1" type="ORF">LIER_15717</name>
</gene>
<evidence type="ECO:0000313" key="2">
    <source>
        <dbReference type="Proteomes" id="UP001454036"/>
    </source>
</evidence>
<evidence type="ECO:0008006" key="3">
    <source>
        <dbReference type="Google" id="ProtNLM"/>
    </source>
</evidence>
<protein>
    <recommendedName>
        <fullName evidence="3">RNase H type-1 domain-containing protein</fullName>
    </recommendedName>
</protein>
<keyword evidence="2" id="KW-1185">Reference proteome</keyword>